<dbReference type="InterPro" id="IPR052893">
    <property type="entry name" value="TCS_response_regulator"/>
</dbReference>
<evidence type="ECO:0000259" key="2">
    <source>
        <dbReference type="PROSITE" id="PS50110"/>
    </source>
</evidence>
<sequence>MSNTQQNYILLVDDEPGNVLLIRRAMSKVERNIQIQAVEDGEQAVNYLKKTVDDAYLNNYPLPNLIVTDIKMPRMNGMELLAWIKQQPNFVNLPVIVLSSSGEMEDINQATELGASSYIVRPGSFSELVEIMKQLATYLNSVQ</sequence>
<dbReference type="InterPro" id="IPR011006">
    <property type="entry name" value="CheY-like_superfamily"/>
</dbReference>
<proteinExistence type="predicted"/>
<dbReference type="Pfam" id="PF00072">
    <property type="entry name" value="Response_reg"/>
    <property type="match status" value="1"/>
</dbReference>
<accession>A0A951UHC1</accession>
<dbReference type="EMBL" id="JAHHHN010000012">
    <property type="protein sequence ID" value="MBW4563313.1"/>
    <property type="molecule type" value="Genomic_DNA"/>
</dbReference>
<dbReference type="AlphaFoldDB" id="A0A951UHC1"/>
<dbReference type="Gene3D" id="3.40.50.2300">
    <property type="match status" value="1"/>
</dbReference>
<dbReference type="SMART" id="SM00448">
    <property type="entry name" value="REC"/>
    <property type="match status" value="1"/>
</dbReference>
<dbReference type="PANTHER" id="PTHR44520:SF1">
    <property type="entry name" value="TWO-COMPONENT SYSTEM REGULATORY PROTEIN"/>
    <property type="match status" value="1"/>
</dbReference>
<evidence type="ECO:0000313" key="4">
    <source>
        <dbReference type="Proteomes" id="UP000715781"/>
    </source>
</evidence>
<dbReference type="SUPFAM" id="SSF52172">
    <property type="entry name" value="CheY-like"/>
    <property type="match status" value="1"/>
</dbReference>
<dbReference type="InterPro" id="IPR001789">
    <property type="entry name" value="Sig_transdc_resp-reg_receiver"/>
</dbReference>
<dbReference type="CDD" id="cd17557">
    <property type="entry name" value="REC_Rcp-like"/>
    <property type="match status" value="1"/>
</dbReference>
<gene>
    <name evidence="3" type="ORF">KME32_19615</name>
</gene>
<protein>
    <submittedName>
        <fullName evidence="3">Response regulator</fullName>
    </submittedName>
</protein>
<comment type="caution">
    <text evidence="3">The sequence shown here is derived from an EMBL/GenBank/DDBJ whole genome shotgun (WGS) entry which is preliminary data.</text>
</comment>
<feature type="domain" description="Response regulatory" evidence="2">
    <location>
        <begin position="8"/>
        <end position="136"/>
    </location>
</feature>
<reference evidence="3" key="1">
    <citation type="submission" date="2021-05" db="EMBL/GenBank/DDBJ databases">
        <authorList>
            <person name="Pietrasiak N."/>
            <person name="Ward R."/>
            <person name="Stajich J.E."/>
            <person name="Kurbessoian T."/>
        </authorList>
    </citation>
    <scope>NUCLEOTIDE SEQUENCE</scope>
    <source>
        <strain evidence="3">JT2-VF2</strain>
    </source>
</reference>
<dbReference type="PROSITE" id="PS50110">
    <property type="entry name" value="RESPONSE_REGULATORY"/>
    <property type="match status" value="1"/>
</dbReference>
<keyword evidence="1" id="KW-0597">Phosphoprotein</keyword>
<dbReference type="Proteomes" id="UP000715781">
    <property type="component" value="Unassembled WGS sequence"/>
</dbReference>
<reference evidence="3" key="2">
    <citation type="journal article" date="2022" name="Microbiol. Resour. Announc.">
        <title>Metagenome Sequencing to Explore Phylogenomics of Terrestrial Cyanobacteria.</title>
        <authorList>
            <person name="Ward R.D."/>
            <person name="Stajich J.E."/>
            <person name="Johansen J.R."/>
            <person name="Huntemann M."/>
            <person name="Clum A."/>
            <person name="Foster B."/>
            <person name="Foster B."/>
            <person name="Roux S."/>
            <person name="Palaniappan K."/>
            <person name="Varghese N."/>
            <person name="Mukherjee S."/>
            <person name="Reddy T.B.K."/>
            <person name="Daum C."/>
            <person name="Copeland A."/>
            <person name="Chen I.A."/>
            <person name="Ivanova N.N."/>
            <person name="Kyrpides N.C."/>
            <person name="Shapiro N."/>
            <person name="Eloe-Fadrosh E.A."/>
            <person name="Pietrasiak N."/>
        </authorList>
    </citation>
    <scope>NUCLEOTIDE SEQUENCE</scope>
    <source>
        <strain evidence="3">JT2-VF2</strain>
    </source>
</reference>
<evidence type="ECO:0000256" key="1">
    <source>
        <dbReference type="PROSITE-ProRule" id="PRU00169"/>
    </source>
</evidence>
<dbReference type="GO" id="GO:0000160">
    <property type="term" value="P:phosphorelay signal transduction system"/>
    <property type="evidence" value="ECO:0007669"/>
    <property type="project" value="InterPro"/>
</dbReference>
<name>A0A951UHC1_9NOST</name>
<evidence type="ECO:0000313" key="3">
    <source>
        <dbReference type="EMBL" id="MBW4563313.1"/>
    </source>
</evidence>
<feature type="modified residue" description="4-aspartylphosphate" evidence="1">
    <location>
        <position position="69"/>
    </location>
</feature>
<organism evidence="3 4">
    <name type="scientific">Mojavia pulchra JT2-VF2</name>
    <dbReference type="NCBI Taxonomy" id="287848"/>
    <lineage>
        <taxon>Bacteria</taxon>
        <taxon>Bacillati</taxon>
        <taxon>Cyanobacteriota</taxon>
        <taxon>Cyanophyceae</taxon>
        <taxon>Nostocales</taxon>
        <taxon>Nostocaceae</taxon>
    </lineage>
</organism>
<dbReference type="PANTHER" id="PTHR44520">
    <property type="entry name" value="RESPONSE REGULATOR RCP1-RELATED"/>
    <property type="match status" value="1"/>
</dbReference>